<gene>
    <name evidence="1" type="ORF">AVEN_38728_1</name>
</gene>
<organism evidence="1 2">
    <name type="scientific">Araneus ventricosus</name>
    <name type="common">Orbweaver spider</name>
    <name type="synonym">Epeira ventricosa</name>
    <dbReference type="NCBI Taxonomy" id="182803"/>
    <lineage>
        <taxon>Eukaryota</taxon>
        <taxon>Metazoa</taxon>
        <taxon>Ecdysozoa</taxon>
        <taxon>Arthropoda</taxon>
        <taxon>Chelicerata</taxon>
        <taxon>Arachnida</taxon>
        <taxon>Araneae</taxon>
        <taxon>Araneomorphae</taxon>
        <taxon>Entelegynae</taxon>
        <taxon>Araneoidea</taxon>
        <taxon>Araneidae</taxon>
        <taxon>Araneus</taxon>
    </lineage>
</organism>
<keyword evidence="2" id="KW-1185">Reference proteome</keyword>
<proteinExistence type="predicted"/>
<dbReference type="AlphaFoldDB" id="A0A4Y2IAR3"/>
<accession>A0A4Y2IAR3</accession>
<evidence type="ECO:0000313" key="1">
    <source>
        <dbReference type="EMBL" id="GBM74801.1"/>
    </source>
</evidence>
<protein>
    <submittedName>
        <fullName evidence="1">Uncharacterized protein</fullName>
    </submittedName>
</protein>
<name>A0A4Y2IAR3_ARAVE</name>
<dbReference type="Proteomes" id="UP000499080">
    <property type="component" value="Unassembled WGS sequence"/>
</dbReference>
<comment type="caution">
    <text evidence="1">The sequence shown here is derived from an EMBL/GenBank/DDBJ whole genome shotgun (WGS) entry which is preliminary data.</text>
</comment>
<sequence>MYDMYSSCAIIAGLLDITVGFSCLKLLPWVALVLKNGTFGCPEAMLGDNGTSYQKTGRMVTLIMPVHLDRVCYRIFQAEVLLKHLDEESFSSRYTVKMQFQHTHFSYASR</sequence>
<reference evidence="1 2" key="1">
    <citation type="journal article" date="2019" name="Sci. Rep.">
        <title>Orb-weaving spider Araneus ventricosus genome elucidates the spidroin gene catalogue.</title>
        <authorList>
            <person name="Kono N."/>
            <person name="Nakamura H."/>
            <person name="Ohtoshi R."/>
            <person name="Moran D.A.P."/>
            <person name="Shinohara A."/>
            <person name="Yoshida Y."/>
            <person name="Fujiwara M."/>
            <person name="Mori M."/>
            <person name="Tomita M."/>
            <person name="Arakawa K."/>
        </authorList>
    </citation>
    <scope>NUCLEOTIDE SEQUENCE [LARGE SCALE GENOMIC DNA]</scope>
</reference>
<dbReference type="EMBL" id="BGPR01002516">
    <property type="protein sequence ID" value="GBM74801.1"/>
    <property type="molecule type" value="Genomic_DNA"/>
</dbReference>
<evidence type="ECO:0000313" key="2">
    <source>
        <dbReference type="Proteomes" id="UP000499080"/>
    </source>
</evidence>